<feature type="compositionally biased region" description="Low complexity" evidence="1">
    <location>
        <begin position="273"/>
        <end position="285"/>
    </location>
</feature>
<reference evidence="3 4" key="1">
    <citation type="journal article" date="2015" name="Genome Biol.">
        <title>Comparative genomics of Steinernema reveals deeply conserved gene regulatory networks.</title>
        <authorList>
            <person name="Dillman A.R."/>
            <person name="Macchietto M."/>
            <person name="Porter C.F."/>
            <person name="Rogers A."/>
            <person name="Williams B."/>
            <person name="Antoshechkin I."/>
            <person name="Lee M.M."/>
            <person name="Goodwin Z."/>
            <person name="Lu X."/>
            <person name="Lewis E.E."/>
            <person name="Goodrich-Blair H."/>
            <person name="Stock S.P."/>
            <person name="Adams B.J."/>
            <person name="Sternberg P.W."/>
            <person name="Mortazavi A."/>
        </authorList>
    </citation>
    <scope>NUCLEOTIDE SEQUENCE [LARGE SCALE GENOMIC DNA]</scope>
    <source>
        <strain evidence="3 4">ALL</strain>
    </source>
</reference>
<evidence type="ECO:0000313" key="3">
    <source>
        <dbReference type="EMBL" id="TKR87567.1"/>
    </source>
</evidence>
<dbReference type="OrthoDB" id="5773368at2759"/>
<accession>A0A4U5NVI6</accession>
<gene>
    <name evidence="3" type="ORF">L596_011943</name>
</gene>
<dbReference type="Proteomes" id="UP000298663">
    <property type="component" value="Unassembled WGS sequence"/>
</dbReference>
<feature type="region of interest" description="Disordered" evidence="1">
    <location>
        <begin position="239"/>
        <end position="285"/>
    </location>
</feature>
<feature type="signal peptide" evidence="2">
    <location>
        <begin position="1"/>
        <end position="19"/>
    </location>
</feature>
<name>A0A4U5NVI6_STECR</name>
<feature type="region of interest" description="Disordered" evidence="1">
    <location>
        <begin position="142"/>
        <end position="161"/>
    </location>
</feature>
<evidence type="ECO:0000256" key="2">
    <source>
        <dbReference type="SAM" id="SignalP"/>
    </source>
</evidence>
<feature type="chain" id="PRO_5020375641" evidence="2">
    <location>
        <begin position="20"/>
        <end position="285"/>
    </location>
</feature>
<proteinExistence type="predicted"/>
<dbReference type="AlphaFoldDB" id="A0A4U5NVI6"/>
<comment type="caution">
    <text evidence="3">The sequence shown here is derived from an EMBL/GenBank/DDBJ whole genome shotgun (WGS) entry which is preliminary data.</text>
</comment>
<protein>
    <submittedName>
        <fullName evidence="3">Uncharacterized protein</fullName>
    </submittedName>
</protein>
<keyword evidence="4" id="KW-1185">Reference proteome</keyword>
<reference evidence="3 4" key="2">
    <citation type="journal article" date="2019" name="G3 (Bethesda)">
        <title>Hybrid Assembly of the Genome of the Entomopathogenic Nematode Steinernema carpocapsae Identifies the X-Chromosome.</title>
        <authorList>
            <person name="Serra L."/>
            <person name="Macchietto M."/>
            <person name="Macias-Munoz A."/>
            <person name="McGill C.J."/>
            <person name="Rodriguez I.M."/>
            <person name="Rodriguez B."/>
            <person name="Murad R."/>
            <person name="Mortazavi A."/>
        </authorList>
    </citation>
    <scope>NUCLEOTIDE SEQUENCE [LARGE SCALE GENOMIC DNA]</scope>
    <source>
        <strain evidence="3 4">ALL</strain>
    </source>
</reference>
<evidence type="ECO:0000313" key="4">
    <source>
        <dbReference type="Proteomes" id="UP000298663"/>
    </source>
</evidence>
<evidence type="ECO:0000256" key="1">
    <source>
        <dbReference type="SAM" id="MobiDB-lite"/>
    </source>
</evidence>
<dbReference type="EMBL" id="AZBU02000003">
    <property type="protein sequence ID" value="TKR87567.1"/>
    <property type="molecule type" value="Genomic_DNA"/>
</dbReference>
<sequence>MSVITFVSLVASVLLVVSGKPLSGPPDAVLDSKTADSDSENIFRKILESSSGSNADADIKNSTALHMDPKDIEQVEENLRHTRDELLETLAKNADIEFDERTNEPIRLISERVLQQTLEQIFENHQRKVGADNGEKVLSTVDTANQDSTPGNGTEPSVGQNSNSISSRIICQFFVFGTLFGVVCSISTCTCFLQPRARNNRTANGSVDVNPSNVPAPIDYNKPYQLKCDSKGQCYASPLNDDEIPPLPSYDVALTLPSTPLSEKDKKPSKEAPSPTSSTSTTTTD</sequence>
<organism evidence="3 4">
    <name type="scientific">Steinernema carpocapsae</name>
    <name type="common">Entomopathogenic nematode</name>
    <dbReference type="NCBI Taxonomy" id="34508"/>
    <lineage>
        <taxon>Eukaryota</taxon>
        <taxon>Metazoa</taxon>
        <taxon>Ecdysozoa</taxon>
        <taxon>Nematoda</taxon>
        <taxon>Chromadorea</taxon>
        <taxon>Rhabditida</taxon>
        <taxon>Tylenchina</taxon>
        <taxon>Panagrolaimomorpha</taxon>
        <taxon>Strongyloidoidea</taxon>
        <taxon>Steinernematidae</taxon>
        <taxon>Steinernema</taxon>
    </lineage>
</organism>
<keyword evidence="2" id="KW-0732">Signal</keyword>